<comment type="caution">
    <text evidence="2">The sequence shown here is derived from an EMBL/GenBank/DDBJ whole genome shotgun (WGS) entry which is preliminary data.</text>
</comment>
<feature type="region of interest" description="Disordered" evidence="1">
    <location>
        <begin position="136"/>
        <end position="169"/>
    </location>
</feature>
<dbReference type="Proteomes" id="UP000789595">
    <property type="component" value="Unassembled WGS sequence"/>
</dbReference>
<reference evidence="2" key="1">
    <citation type="submission" date="2021-11" db="EMBL/GenBank/DDBJ databases">
        <authorList>
            <consortium name="Genoscope - CEA"/>
            <person name="William W."/>
        </authorList>
    </citation>
    <scope>NUCLEOTIDE SEQUENCE</scope>
</reference>
<keyword evidence="3" id="KW-1185">Reference proteome</keyword>
<evidence type="ECO:0000256" key="1">
    <source>
        <dbReference type="SAM" id="MobiDB-lite"/>
    </source>
</evidence>
<dbReference type="AlphaFoldDB" id="A0A8J2SMC2"/>
<name>A0A8J2SMC2_9STRA</name>
<evidence type="ECO:0000313" key="3">
    <source>
        <dbReference type="Proteomes" id="UP000789595"/>
    </source>
</evidence>
<dbReference type="OrthoDB" id="10650338at2759"/>
<dbReference type="EMBL" id="CAKKNE010000005">
    <property type="protein sequence ID" value="CAH0375763.1"/>
    <property type="molecule type" value="Genomic_DNA"/>
</dbReference>
<protein>
    <submittedName>
        <fullName evidence="2">Uncharacterized protein</fullName>
    </submittedName>
</protein>
<proteinExistence type="predicted"/>
<feature type="compositionally biased region" description="Basic and acidic residues" evidence="1">
    <location>
        <begin position="80"/>
        <end position="101"/>
    </location>
</feature>
<feature type="region of interest" description="Disordered" evidence="1">
    <location>
        <begin position="419"/>
        <end position="460"/>
    </location>
</feature>
<gene>
    <name evidence="2" type="ORF">PECAL_5P03060</name>
</gene>
<evidence type="ECO:0000313" key="2">
    <source>
        <dbReference type="EMBL" id="CAH0375763.1"/>
    </source>
</evidence>
<organism evidence="2 3">
    <name type="scientific">Pelagomonas calceolata</name>
    <dbReference type="NCBI Taxonomy" id="35677"/>
    <lineage>
        <taxon>Eukaryota</taxon>
        <taxon>Sar</taxon>
        <taxon>Stramenopiles</taxon>
        <taxon>Ochrophyta</taxon>
        <taxon>Pelagophyceae</taxon>
        <taxon>Pelagomonadales</taxon>
        <taxon>Pelagomonadaceae</taxon>
        <taxon>Pelagomonas</taxon>
    </lineage>
</organism>
<sequence>MVRSHAQHLEALLAEQRLIAAQKPNLQLCWKFLEEEIARVRAAEKVNPTRTTPVKTPSGRHVKKTPEQHGAKKTTPNKTTPDKHVKRATPEHGATKKPAELPEAKTAPVKAPSMLQRVKRAVGADSKVQPIAQKEDALSPVRTPSHRMASPLKQKNTDSAPEVLSPASRLRRKKEKLKAFSTAGAVDEKIQNEYRRKRILQEEAVTSKRELCDMALEERAQKARDFTCVGHDTVFISKAKAYLRLQLFLNARRDYMLVCTRAAQHETYEPVLVSEAELARAVTAYNKGKKPTLSKTGTEAEDWALHYLFKCGRVTIADDKCEILGVDSFSLDDAMKCGNYSDVSCFGAWRAITLEHWQPAGAEGDKIARAFDATFVAAEEDISANERGREEAEAERVKMNAAAKELQAQHAEDAPMLDGLIAGHAPGQKHSAHPVKHHSAGDRPRSRVKPALPKAAHGGH</sequence>
<feature type="region of interest" description="Disordered" evidence="1">
    <location>
        <begin position="47"/>
        <end position="101"/>
    </location>
</feature>
<accession>A0A8J2SMC2</accession>